<comment type="caution">
    <text evidence="1">The sequence shown here is derived from an EMBL/GenBank/DDBJ whole genome shotgun (WGS) entry which is preliminary data.</text>
</comment>
<keyword evidence="1" id="KW-0436">Ligase</keyword>
<dbReference type="Proteomes" id="UP000322783">
    <property type="component" value="Unassembled WGS sequence"/>
</dbReference>
<sequence length="113" mass="13091">MVNLHIEIDGHRSLSVEGWKVLPDDRQQTMEVLGGTVVQDFGHLESGDKYSCTANFLLSDWQEIKKLWNNRTPVSVKDEAGIIHTKLRVVVKGYSYVSHFPRCYKVNLEFWRV</sequence>
<reference evidence="1 2" key="1">
    <citation type="submission" date="2019-08" db="EMBL/GenBank/DDBJ databases">
        <title>Selenomonas sp. mPRGC5 and Selenomonas sp. mPRGC8 isolated from ruminal fluid of dairy goat (Capra hircus).</title>
        <authorList>
            <person name="Poothong S."/>
            <person name="Nuengjamnong C."/>
            <person name="Tanasupawat S."/>
        </authorList>
    </citation>
    <scope>NUCLEOTIDE SEQUENCE [LARGE SCALE GENOMIC DNA]</scope>
    <source>
        <strain evidence="2">mPRGC8</strain>
    </source>
</reference>
<proteinExistence type="predicted"/>
<evidence type="ECO:0000313" key="1">
    <source>
        <dbReference type="EMBL" id="TYZ28463.1"/>
    </source>
</evidence>
<protein>
    <submittedName>
        <fullName evidence="1">Phosphoribosylformylglycinamidine cyclo-ligase</fullName>
    </submittedName>
</protein>
<accession>A0A5D6WKF1</accession>
<evidence type="ECO:0000313" key="2">
    <source>
        <dbReference type="Proteomes" id="UP000322783"/>
    </source>
</evidence>
<dbReference type="EMBL" id="VTOZ01000015">
    <property type="protein sequence ID" value="TYZ28463.1"/>
    <property type="molecule type" value="Genomic_DNA"/>
</dbReference>
<gene>
    <name evidence="1" type="ORF">FZ041_08425</name>
</gene>
<dbReference type="AlphaFoldDB" id="A0A5D6WKF1"/>
<dbReference type="GO" id="GO:0016874">
    <property type="term" value="F:ligase activity"/>
    <property type="evidence" value="ECO:0007669"/>
    <property type="project" value="UniProtKB-KW"/>
</dbReference>
<name>A0A5D6WKF1_9FIRM</name>
<organism evidence="1 2">
    <name type="scientific">Selenomonas caprae</name>
    <dbReference type="NCBI Taxonomy" id="2606905"/>
    <lineage>
        <taxon>Bacteria</taxon>
        <taxon>Bacillati</taxon>
        <taxon>Bacillota</taxon>
        <taxon>Negativicutes</taxon>
        <taxon>Selenomonadales</taxon>
        <taxon>Selenomonadaceae</taxon>
        <taxon>Selenomonas</taxon>
    </lineage>
</organism>
<keyword evidence="2" id="KW-1185">Reference proteome</keyword>